<name>A0ABM0JJD2_APLCA</name>
<reference evidence="3 4" key="1">
    <citation type="submission" date="2025-05" db="UniProtKB">
        <authorList>
            <consortium name="RefSeq"/>
        </authorList>
    </citation>
    <scope>IDENTIFICATION</scope>
</reference>
<dbReference type="GeneID" id="101859089"/>
<accession>A0ABM0JJD2</accession>
<feature type="compositionally biased region" description="Basic and acidic residues" evidence="1">
    <location>
        <begin position="49"/>
        <end position="61"/>
    </location>
</feature>
<proteinExistence type="predicted"/>
<feature type="region of interest" description="Disordered" evidence="1">
    <location>
        <begin position="1"/>
        <end position="120"/>
    </location>
</feature>
<dbReference type="RefSeq" id="XP_005094999.1">
    <property type="nucleotide sequence ID" value="XM_005094942.3"/>
</dbReference>
<gene>
    <name evidence="3 4" type="primary">LOC101859089</name>
</gene>
<organism evidence="2 3">
    <name type="scientific">Aplysia californica</name>
    <name type="common">California sea hare</name>
    <dbReference type="NCBI Taxonomy" id="6500"/>
    <lineage>
        <taxon>Eukaryota</taxon>
        <taxon>Metazoa</taxon>
        <taxon>Spiralia</taxon>
        <taxon>Lophotrochozoa</taxon>
        <taxon>Mollusca</taxon>
        <taxon>Gastropoda</taxon>
        <taxon>Heterobranchia</taxon>
        <taxon>Euthyneura</taxon>
        <taxon>Tectipleura</taxon>
        <taxon>Aplysiida</taxon>
        <taxon>Aplysioidea</taxon>
        <taxon>Aplysiidae</taxon>
        <taxon>Aplysia</taxon>
    </lineage>
</organism>
<feature type="region of interest" description="Disordered" evidence="1">
    <location>
        <begin position="153"/>
        <end position="172"/>
    </location>
</feature>
<evidence type="ECO:0000256" key="1">
    <source>
        <dbReference type="SAM" id="MobiDB-lite"/>
    </source>
</evidence>
<evidence type="ECO:0000313" key="3">
    <source>
        <dbReference type="RefSeq" id="XP_005094999.1"/>
    </source>
</evidence>
<keyword evidence="2" id="KW-1185">Reference proteome</keyword>
<evidence type="ECO:0000313" key="4">
    <source>
        <dbReference type="RefSeq" id="XP_035824750.1"/>
    </source>
</evidence>
<protein>
    <submittedName>
        <fullName evidence="3 4">Uncharacterized protein LOC101859089</fullName>
    </submittedName>
</protein>
<dbReference type="RefSeq" id="XP_035824750.1">
    <property type="nucleotide sequence ID" value="XM_035968857.1"/>
</dbReference>
<sequence length="186" mass="19869">MGGSLSCVKNKNNKKETTPAAQAPNRTNNYKTIDDDTVGNQAAEIQKATGKENKNRMHPYDEITDEQLAEGRAAASANGYPGTSGVRSHDAAPPSAMTLQNDRHGASAASGGDSTDDVSDLYAKVNKVKLNEPEKGPGSPTQLNYIEVEFNTEASKPPTRRSHLHSPTTYTNVINDNGKVVLLTDS</sequence>
<dbReference type="Proteomes" id="UP000694888">
    <property type="component" value="Unplaced"/>
</dbReference>
<evidence type="ECO:0000313" key="2">
    <source>
        <dbReference type="Proteomes" id="UP000694888"/>
    </source>
</evidence>